<gene>
    <name evidence="1" type="ORF">PHYBLDRAFT_71048</name>
</gene>
<keyword evidence="2" id="KW-1185">Reference proteome</keyword>
<evidence type="ECO:0000313" key="2">
    <source>
        <dbReference type="Proteomes" id="UP000077315"/>
    </source>
</evidence>
<organism evidence="1 2">
    <name type="scientific">Phycomyces blakesleeanus (strain ATCC 8743b / DSM 1359 / FGSC 10004 / NBRC 33097 / NRRL 1555)</name>
    <dbReference type="NCBI Taxonomy" id="763407"/>
    <lineage>
        <taxon>Eukaryota</taxon>
        <taxon>Fungi</taxon>
        <taxon>Fungi incertae sedis</taxon>
        <taxon>Mucoromycota</taxon>
        <taxon>Mucoromycotina</taxon>
        <taxon>Mucoromycetes</taxon>
        <taxon>Mucorales</taxon>
        <taxon>Phycomycetaceae</taxon>
        <taxon>Phycomyces</taxon>
    </lineage>
</organism>
<dbReference type="STRING" id="763407.A0A163CSQ2"/>
<dbReference type="GeneID" id="29003303"/>
<dbReference type="AlphaFoldDB" id="A0A163CSQ2"/>
<proteinExistence type="predicted"/>
<accession>A0A163CSQ2</accession>
<evidence type="ECO:0008006" key="3">
    <source>
        <dbReference type="Google" id="ProtNLM"/>
    </source>
</evidence>
<sequence length="175" mass="20046">MTRDYNNHVPEDRSEIRTLALPFEAIKLIEDQLRSGSSCRSTRISVLQQIDSWGVGSLYLTVLMTNLLYMFNSDEKAFIAIWMNKKLPERNYCIFTRDLRVNNIESNLFAFGFQLPAQVRVMRIATSFCLDATHNISARSGEVIYSLVTQHNITGKGFPVVYMVTNDQTVRPISQ</sequence>
<protein>
    <recommendedName>
        <fullName evidence="3">MULE transposase domain-containing protein</fullName>
    </recommendedName>
</protein>
<name>A0A163CSQ2_PHYB8</name>
<dbReference type="OrthoDB" id="2285345at2759"/>
<evidence type="ECO:0000313" key="1">
    <source>
        <dbReference type="EMBL" id="OAD65340.1"/>
    </source>
</evidence>
<dbReference type="InParanoid" id="A0A163CSQ2"/>
<dbReference type="EMBL" id="KV441029">
    <property type="protein sequence ID" value="OAD65340.1"/>
    <property type="molecule type" value="Genomic_DNA"/>
</dbReference>
<dbReference type="RefSeq" id="XP_018283380.1">
    <property type="nucleotide sequence ID" value="XM_018442397.1"/>
</dbReference>
<dbReference type="Proteomes" id="UP000077315">
    <property type="component" value="Unassembled WGS sequence"/>
</dbReference>
<reference evidence="2" key="1">
    <citation type="submission" date="2015-06" db="EMBL/GenBank/DDBJ databases">
        <title>Expansion of signal transduction pathways in fungi by whole-genome duplication.</title>
        <authorList>
            <consortium name="DOE Joint Genome Institute"/>
            <person name="Corrochano L.M."/>
            <person name="Kuo A."/>
            <person name="Marcet-Houben M."/>
            <person name="Polaino S."/>
            <person name="Salamov A."/>
            <person name="Villalobos J.M."/>
            <person name="Alvarez M.I."/>
            <person name="Avalos J."/>
            <person name="Benito E.P."/>
            <person name="Benoit I."/>
            <person name="Burger G."/>
            <person name="Camino L.P."/>
            <person name="Canovas D."/>
            <person name="Cerda-Olmedo E."/>
            <person name="Cheng J.-F."/>
            <person name="Dominguez A."/>
            <person name="Elias M."/>
            <person name="Eslava A.P."/>
            <person name="Glaser F."/>
            <person name="Grimwood J."/>
            <person name="Gutierrez G."/>
            <person name="Heitman J."/>
            <person name="Henrissat B."/>
            <person name="Iturriaga E.A."/>
            <person name="Lang B.F."/>
            <person name="Lavin J.L."/>
            <person name="Lee S."/>
            <person name="Li W."/>
            <person name="Lindquist E."/>
            <person name="Lopez-Garcia S."/>
            <person name="Luque E.M."/>
            <person name="Marcos A.T."/>
            <person name="Martin J."/>
            <person name="McCluskey K."/>
            <person name="Medina H.R."/>
            <person name="Miralles-Duran A."/>
            <person name="Miyazaki A."/>
            <person name="Munoz-Torres E."/>
            <person name="Oguiza J.A."/>
            <person name="Ohm R."/>
            <person name="Olmedo M."/>
            <person name="Orejas M."/>
            <person name="Ortiz-Castellanos L."/>
            <person name="Pisabarro A.G."/>
            <person name="Rodriguez-Romero J."/>
            <person name="Ruiz-Herrera J."/>
            <person name="Ruiz-Vazquez R."/>
            <person name="Sanz C."/>
            <person name="Schackwitz W."/>
            <person name="Schmutz J."/>
            <person name="Shahriari M."/>
            <person name="Shelest E."/>
            <person name="Silva-Franco F."/>
            <person name="Soanes D."/>
            <person name="Syed K."/>
            <person name="Tagua V.G."/>
            <person name="Talbot N.J."/>
            <person name="Thon M."/>
            <person name="De vries R.P."/>
            <person name="Wiebenga A."/>
            <person name="Yadav J.S."/>
            <person name="Braun E.L."/>
            <person name="Baker S."/>
            <person name="Garre V."/>
            <person name="Horwitz B."/>
            <person name="Torres-Martinez S."/>
            <person name="Idnurm A."/>
            <person name="Herrera-Estrella A."/>
            <person name="Gabaldon T."/>
            <person name="Grigoriev I.V."/>
        </authorList>
    </citation>
    <scope>NUCLEOTIDE SEQUENCE [LARGE SCALE GENOMIC DNA]</scope>
    <source>
        <strain evidence="2">NRRL 1555(-)</strain>
    </source>
</reference>
<dbReference type="VEuPathDB" id="FungiDB:PHYBLDRAFT_71048"/>